<feature type="coiled-coil region" evidence="1">
    <location>
        <begin position="404"/>
        <end position="435"/>
    </location>
</feature>
<feature type="coiled-coil region" evidence="1">
    <location>
        <begin position="82"/>
        <end position="109"/>
    </location>
</feature>
<evidence type="ECO:0000256" key="1">
    <source>
        <dbReference type="SAM" id="Coils"/>
    </source>
</evidence>
<dbReference type="PANTHER" id="PTHR31912:SF34">
    <property type="entry name" value="NOTOCHORD-RELATED PROTEIN"/>
    <property type="match status" value="1"/>
</dbReference>
<keyword evidence="1" id="KW-0175">Coiled coil</keyword>
<proteinExistence type="predicted"/>
<reference evidence="3" key="1">
    <citation type="submission" date="2021-05" db="EMBL/GenBank/DDBJ databases">
        <authorList>
            <person name="Alioto T."/>
            <person name="Alioto T."/>
            <person name="Gomez Garrido J."/>
        </authorList>
    </citation>
    <scope>NUCLEOTIDE SEQUENCE</scope>
</reference>
<feature type="domain" description="C2H2-type" evidence="2">
    <location>
        <begin position="4"/>
        <end position="24"/>
    </location>
</feature>
<evidence type="ECO:0000259" key="2">
    <source>
        <dbReference type="PROSITE" id="PS00028"/>
    </source>
</evidence>
<dbReference type="EMBL" id="HBUE01236410">
    <property type="protein sequence ID" value="CAG6547336.1"/>
    <property type="molecule type" value="Transcribed_RNA"/>
</dbReference>
<evidence type="ECO:0000313" key="3">
    <source>
        <dbReference type="EMBL" id="CAG6599528.1"/>
    </source>
</evidence>
<name>A0A8D8PFR4_CULPI</name>
<organism evidence="3">
    <name type="scientific">Culex pipiens</name>
    <name type="common">House mosquito</name>
    <dbReference type="NCBI Taxonomy" id="7175"/>
    <lineage>
        <taxon>Eukaryota</taxon>
        <taxon>Metazoa</taxon>
        <taxon>Ecdysozoa</taxon>
        <taxon>Arthropoda</taxon>
        <taxon>Hexapoda</taxon>
        <taxon>Insecta</taxon>
        <taxon>Pterygota</taxon>
        <taxon>Neoptera</taxon>
        <taxon>Endopterygota</taxon>
        <taxon>Diptera</taxon>
        <taxon>Nematocera</taxon>
        <taxon>Culicoidea</taxon>
        <taxon>Culicidae</taxon>
        <taxon>Culicinae</taxon>
        <taxon>Culicini</taxon>
        <taxon>Culex</taxon>
        <taxon>Culex</taxon>
    </lineage>
</organism>
<sequence>MFICPDCAISFGTRLDFVDHVQTHCKNVYTCFCYQDFNQISRFRRHFLRTCTVVGNNNEVVEENIENIPGEQLEEGEQIYNNHNEDGEFSDSDEEYEELEQEVHSLDEIWMKLLLKLLSDSVLSRKKGLDFIKELQSFSSELLSNIVEQTRNFIRPENIEDFIKIIDGYKKQFQVSTEESVQKMLNSNNLYIEPNIDIISNEVLPKTVGGQRVLGRKPENVVNMNLQFALKLFFERKNLLELTLKNIDKLQNDTSGKIRNYIQSIAWLEKKSQLPINRIYLPIFLYNDDFEPDNPLGAHKGKNAQCAFYLSCPVIPKRFRAKLSSLIPAMFVKSSLKKVKPEILFKTLIQNLTELQTTGIEISTDSRTIKIYPVLCGFTGDNLSLNYIGGFTTGFNSTYYCRSCKSHKDEMKQMLEENENTLRNDEQYLRDVEENNTETTGIDFKCPFIEIPHFNVINSMTFDPMHDFAEGICPFTVAMALRKIIQNHDILNLKVLNQRKDLFNYGMYKKSNIPEKITKYHLQKEYLKMSSNEMFTFLYFLPMMLGDLIAENTPEWDYLLLLRRIVFFTFKPSFCLEDIQKLKEMIANHHRMYIALFEKPLKPKMHFLTHYPSAILKFGPLENTDCRRFESKNRDVKQYVRNTFNRKNLSKSIGIKETYKSAYHSYLVYQEHEFRLFRARYVTVESLETTNGIEVVPGEIFLFSFSGIFDDIKFNQDSCFKVGETFVKVRSLFVKHNSCYAIVRKLKVLEFNNQMDCYYIDENDDEDSAFCFNLCEIDNFPQTIHHLNNDKLGLFDPQYMY</sequence>
<dbReference type="PROSITE" id="PS00028">
    <property type="entry name" value="ZINC_FINGER_C2H2_1"/>
    <property type="match status" value="1"/>
</dbReference>
<dbReference type="EMBL" id="HBUE01343319">
    <property type="protein sequence ID" value="CAG6599528.1"/>
    <property type="molecule type" value="Transcribed_RNA"/>
</dbReference>
<dbReference type="InterPro" id="IPR013087">
    <property type="entry name" value="Znf_C2H2_type"/>
</dbReference>
<dbReference type="AlphaFoldDB" id="A0A8D8PFR4"/>
<accession>A0A8D8PFR4</accession>
<protein>
    <submittedName>
        <fullName evidence="3">(northern house mosquito) hypothetical protein</fullName>
    </submittedName>
</protein>
<dbReference type="PANTHER" id="PTHR31912">
    <property type="entry name" value="IP13529P"/>
    <property type="match status" value="1"/>
</dbReference>